<dbReference type="InterPro" id="IPR024072">
    <property type="entry name" value="DHFR-like_dom_sf"/>
</dbReference>
<dbReference type="Gene3D" id="3.40.430.10">
    <property type="entry name" value="Dihydrofolate Reductase, subunit A"/>
    <property type="match status" value="1"/>
</dbReference>
<evidence type="ECO:0000313" key="1">
    <source>
        <dbReference type="EMBL" id="ABJ06334.1"/>
    </source>
</evidence>
<dbReference type="KEGG" id="rpe:RPE_2395"/>
<protein>
    <submittedName>
        <fullName evidence="1">Uncharacterized protein</fullName>
    </submittedName>
</protein>
<reference evidence="1" key="1">
    <citation type="submission" date="2006-09" db="EMBL/GenBank/DDBJ databases">
        <title>Complete sequence of Rhodopseudomonas palustris BisA53.</title>
        <authorList>
            <consortium name="US DOE Joint Genome Institute"/>
            <person name="Copeland A."/>
            <person name="Lucas S."/>
            <person name="Lapidus A."/>
            <person name="Barry K."/>
            <person name="Detter J.C."/>
            <person name="Glavina del Rio T."/>
            <person name="Hammon N."/>
            <person name="Israni S."/>
            <person name="Dalin E."/>
            <person name="Tice H."/>
            <person name="Pitluck S."/>
            <person name="Chain P."/>
            <person name="Malfatti S."/>
            <person name="Shin M."/>
            <person name="Vergez L."/>
            <person name="Schmutz J."/>
            <person name="Larimer F."/>
            <person name="Land M."/>
            <person name="Hauser L."/>
            <person name="Pelletier D.A."/>
            <person name="Kyrpides N."/>
            <person name="Kim E."/>
            <person name="Harwood C.S."/>
            <person name="Oda Y."/>
            <person name="Richardson P."/>
        </authorList>
    </citation>
    <scope>NUCLEOTIDE SEQUENCE [LARGE SCALE GENOMIC DNA]</scope>
    <source>
        <strain evidence="1">BisA53</strain>
    </source>
</reference>
<dbReference type="STRING" id="316055.RPE_2395"/>
<organism evidence="1">
    <name type="scientific">Rhodopseudomonas palustris (strain BisA53)</name>
    <dbReference type="NCBI Taxonomy" id="316055"/>
    <lineage>
        <taxon>Bacteria</taxon>
        <taxon>Pseudomonadati</taxon>
        <taxon>Pseudomonadota</taxon>
        <taxon>Alphaproteobacteria</taxon>
        <taxon>Hyphomicrobiales</taxon>
        <taxon>Nitrobacteraceae</taxon>
        <taxon>Rhodopseudomonas</taxon>
    </lineage>
</organism>
<name>Q07P00_RHOP5</name>
<dbReference type="AlphaFoldDB" id="Q07P00"/>
<dbReference type="SUPFAM" id="SSF53597">
    <property type="entry name" value="Dihydrofolate reductase-like"/>
    <property type="match status" value="1"/>
</dbReference>
<dbReference type="HOGENOM" id="CLU_1451842_0_0_5"/>
<proteinExistence type="predicted"/>
<gene>
    <name evidence="1" type="ordered locus">RPE_2395</name>
</gene>
<dbReference type="EMBL" id="CP000463">
    <property type="protein sequence ID" value="ABJ06334.1"/>
    <property type="molecule type" value="Genomic_DNA"/>
</dbReference>
<dbReference type="eggNOG" id="COG0262">
    <property type="taxonomic scope" value="Bacteria"/>
</dbReference>
<sequence>MVSPLQSKLAIEGFVIVSADGMLADAAGAMPDSLKFPGDQRFFSEALDRADLIVHGRNSFEDQPNSPTRRRIVATRRIAGVAPDPGNPKATLWNPAGASFEQACAQAGVTAGTVAIIGGPEIFALFFDRYDRFFLSQAPHVRLPGGEPCFPGVPAQTPEQILAAHGLTAGDVKPLDPANDVTVTAWRRT</sequence>
<accession>Q07P00</accession>